<dbReference type="SUPFAM" id="SSF53335">
    <property type="entry name" value="S-adenosyl-L-methionine-dependent methyltransferases"/>
    <property type="match status" value="2"/>
</dbReference>
<feature type="domain" description="FHA" evidence="5">
    <location>
        <begin position="570"/>
        <end position="620"/>
    </location>
</feature>
<dbReference type="Pfam" id="PF00498">
    <property type="entry name" value="FHA"/>
    <property type="match status" value="1"/>
</dbReference>
<dbReference type="InterPro" id="IPR008984">
    <property type="entry name" value="SMAD_FHA_dom_sf"/>
</dbReference>
<evidence type="ECO:0000256" key="2">
    <source>
        <dbReference type="ARBA" id="ARBA00022737"/>
    </source>
</evidence>
<dbReference type="SMART" id="SM00320">
    <property type="entry name" value="WD40"/>
    <property type="match status" value="5"/>
</dbReference>
<name>A0A9W7F6U3_9STRA</name>
<evidence type="ECO:0000313" key="7">
    <source>
        <dbReference type="Proteomes" id="UP001165082"/>
    </source>
</evidence>
<dbReference type="InterPro" id="IPR000253">
    <property type="entry name" value="FHA_dom"/>
</dbReference>
<dbReference type="PROSITE" id="PS50006">
    <property type="entry name" value="FHA_DOMAIN"/>
    <property type="match status" value="1"/>
</dbReference>
<dbReference type="Pfam" id="PF05219">
    <property type="entry name" value="DREV"/>
    <property type="match status" value="1"/>
</dbReference>
<dbReference type="SMART" id="SM00240">
    <property type="entry name" value="FHA"/>
    <property type="match status" value="1"/>
</dbReference>
<dbReference type="Gene3D" id="2.130.10.10">
    <property type="entry name" value="YVTN repeat-like/Quinoprotein amine dehydrogenase"/>
    <property type="match status" value="2"/>
</dbReference>
<feature type="compositionally biased region" description="Pro residues" evidence="4">
    <location>
        <begin position="668"/>
        <end position="678"/>
    </location>
</feature>
<dbReference type="InterPro" id="IPR001680">
    <property type="entry name" value="WD40_rpt"/>
</dbReference>
<comment type="caution">
    <text evidence="6">The sequence shown here is derived from an EMBL/GenBank/DDBJ whole genome shotgun (WGS) entry which is preliminary data.</text>
</comment>
<evidence type="ECO:0000256" key="1">
    <source>
        <dbReference type="ARBA" id="ARBA00022574"/>
    </source>
</evidence>
<dbReference type="PANTHER" id="PTHR16017:SF0">
    <property type="entry name" value="WD REPEAT-CONTAINING PROTEIN 70"/>
    <property type="match status" value="1"/>
</dbReference>
<dbReference type="InterPro" id="IPR029063">
    <property type="entry name" value="SAM-dependent_MTases_sf"/>
</dbReference>
<dbReference type="PROSITE" id="PS50294">
    <property type="entry name" value="WD_REPEATS_REGION"/>
    <property type="match status" value="1"/>
</dbReference>
<accession>A0A9W7F6U3</accession>
<dbReference type="Proteomes" id="UP001165082">
    <property type="component" value="Unassembled WGS sequence"/>
</dbReference>
<dbReference type="InterPro" id="IPR015943">
    <property type="entry name" value="WD40/YVTN_repeat-like_dom_sf"/>
</dbReference>
<evidence type="ECO:0000313" key="6">
    <source>
        <dbReference type="EMBL" id="GMI05484.1"/>
    </source>
</evidence>
<dbReference type="Gene3D" id="2.60.200.20">
    <property type="match status" value="1"/>
</dbReference>
<evidence type="ECO:0000256" key="4">
    <source>
        <dbReference type="SAM" id="MobiDB-lite"/>
    </source>
</evidence>
<dbReference type="SUPFAM" id="SSF50978">
    <property type="entry name" value="WD40 repeat-like"/>
    <property type="match status" value="1"/>
</dbReference>
<feature type="compositionally biased region" description="Basic and acidic residues" evidence="4">
    <location>
        <begin position="1140"/>
        <end position="1161"/>
    </location>
</feature>
<feature type="region of interest" description="Disordered" evidence="4">
    <location>
        <begin position="1139"/>
        <end position="1175"/>
    </location>
</feature>
<sequence length="1244" mass="137228">MRGFLKASAQVTASTTGQTIMFFRQMLVNLLQNQLGWTRPDARAFAGMSGLYVASEQQFESVLKSTFSQGKRASSMLDIGSGTGSETVKIASVLGLDRSDVMTLEASKPLQKNLRLEGFTVGESIPTSSSFSIVSLLNVLDRVDDPHSLIDSSINALAPDGTLLIAVVLPFSGSVEGKYGKKTKPTKKMRMRHQKKAPFEVGALFFIESLINEHPRLELLNWSRLPYLSVGNSKRTHFVLDMALMSFKLLPPGSKTSLVNNTLAYKQEVKPPSVESSVESIPSDSGGSVPMCEKKRDDKIFSFLRSTLESEGMGAPRGWGDVLDAGAGPSSMCFLLRQEFDSITEVTATEDGLYGARQMRLEVKGLETVNVVTGNWKEPTFMGDKTYDVVVADYLLGAVEMYWPHGADGMVDRLVAATKPGGYILLSGLEPYELVLDRKNEHDRLVLDIEAIGESAAFLAGEGTYREIPQGWVLRQLKRYGFRVVAAKQFPMWLSFKSLSSQISYAKTTLKNISDLNMRKAYKDRVQALEKELLRWKEKNITNRRGKNYAVVVQRSPISLISDVPTACACIIGRNVVCDVRFDHKSISRKHAALYEIGGKGLVLRDLGGKKGIFVNGERVEAEGEHVLRDGDIVKFGNMEKVFKLSYTKSPLAEEEEEEEEEEEVEPAAPPTPTPVAPAKPARPDTSNMTARQIRELEIKEMMESFDQEQTYEKYQKPQEEEEEEEEEEEVEAEANDGYRQLNIPVSHSVNITSSSKTISSVSLDPSNTRLMCGSVDNGLRCYNFSGMDSSHKPFRDVIPDDGSPIVCLDGGSVLGKGDKILVCTSSAQPRVLDRDAKELKCFVKGDVYITDVTKTKGHTAAVTGGMWDPKEKDRAMTCGMDGSVRLWKLDGKTLFGKLICDQVFRVRNKRGVRAPCTAASFDKEGAVVVFGTQCGSVQSFSTSAFHVNTPVNCDHDAHTSTITCIKFSPDNSFFATRSMDSTVNLYSFAAFSKPGKNCPPLKTIRGIETSYEFANLCFSPDSSMLLAGTCVNPKKSEASFLHFYPTSKETTEPIASIASLPSISTPVVEWAPKINQIITGSSDGKVRVLYDPTLSNKGVLLSASRKPRKVNALDALLLSRGDNVTGEIFNPHALPIFQTKKDDKKSKEKRSRDRMPENARTDIMMGRGDGTKTNTQSMVDNLGISKTDVRLLSRDPRADLFKFIDKNPTGVKTGMNAYDTEKPLLASTTAEEEQAKRKRQKLS</sequence>
<evidence type="ECO:0000256" key="3">
    <source>
        <dbReference type="PROSITE-ProRule" id="PRU00221"/>
    </source>
</evidence>
<dbReference type="CDD" id="cd02440">
    <property type="entry name" value="AdoMet_MTases"/>
    <property type="match status" value="2"/>
</dbReference>
<dbReference type="Gene3D" id="3.40.50.150">
    <property type="entry name" value="Vaccinia Virus protein VP39"/>
    <property type="match status" value="2"/>
</dbReference>
<feature type="region of interest" description="Disordered" evidence="4">
    <location>
        <begin position="650"/>
        <end position="689"/>
    </location>
</feature>
<dbReference type="EMBL" id="BRXZ01000116">
    <property type="protein sequence ID" value="GMI05484.1"/>
    <property type="molecule type" value="Genomic_DNA"/>
</dbReference>
<dbReference type="Pfam" id="PF00400">
    <property type="entry name" value="WD40"/>
    <property type="match status" value="2"/>
</dbReference>
<feature type="repeat" description="WD" evidence="3">
    <location>
        <begin position="956"/>
        <end position="988"/>
    </location>
</feature>
<keyword evidence="7" id="KW-1185">Reference proteome</keyword>
<dbReference type="InterPro" id="IPR007884">
    <property type="entry name" value="METL9"/>
</dbReference>
<keyword evidence="2" id="KW-0677">Repeat</keyword>
<keyword evidence="1 3" id="KW-0853">WD repeat</keyword>
<dbReference type="GO" id="GO:0106370">
    <property type="term" value="F:protein-L-histidine N-pros-methyltransferase activity"/>
    <property type="evidence" value="ECO:0007669"/>
    <property type="project" value="InterPro"/>
</dbReference>
<dbReference type="InterPro" id="IPR036322">
    <property type="entry name" value="WD40_repeat_dom_sf"/>
</dbReference>
<protein>
    <recommendedName>
        <fullName evidence="5">FHA domain-containing protein</fullName>
    </recommendedName>
</protein>
<dbReference type="CDD" id="cd00060">
    <property type="entry name" value="FHA"/>
    <property type="match status" value="1"/>
</dbReference>
<feature type="compositionally biased region" description="Acidic residues" evidence="4">
    <location>
        <begin position="720"/>
        <end position="735"/>
    </location>
</feature>
<feature type="repeat" description="WD" evidence="3">
    <location>
        <begin position="856"/>
        <end position="891"/>
    </location>
</feature>
<dbReference type="PANTHER" id="PTHR16017">
    <property type="entry name" value="GASTRULATION DEFECTIVE PROTEIN 1-RELATED"/>
    <property type="match status" value="1"/>
</dbReference>
<dbReference type="InterPro" id="IPR051858">
    <property type="entry name" value="WD_repeat_GAD-1"/>
</dbReference>
<dbReference type="SUPFAM" id="SSF49879">
    <property type="entry name" value="SMAD/FHA domain"/>
    <property type="match status" value="1"/>
</dbReference>
<dbReference type="GO" id="GO:0005634">
    <property type="term" value="C:nucleus"/>
    <property type="evidence" value="ECO:0007669"/>
    <property type="project" value="TreeGrafter"/>
</dbReference>
<reference evidence="6" key="1">
    <citation type="submission" date="2022-07" db="EMBL/GenBank/DDBJ databases">
        <title>Genome analysis of Parmales, a sister group of diatoms, reveals the evolutionary specialization of diatoms from phago-mixotrophs to photoautotrophs.</title>
        <authorList>
            <person name="Ban H."/>
            <person name="Sato S."/>
            <person name="Yoshikawa S."/>
            <person name="Kazumasa Y."/>
            <person name="Nakamura Y."/>
            <person name="Ichinomiya M."/>
            <person name="Saitoh K."/>
            <person name="Sato N."/>
            <person name="Blanc-Mathieu R."/>
            <person name="Endo H."/>
            <person name="Kuwata A."/>
            <person name="Ogata H."/>
        </authorList>
    </citation>
    <scope>NUCLEOTIDE SEQUENCE</scope>
</reference>
<feature type="region of interest" description="Disordered" evidence="4">
    <location>
        <begin position="1212"/>
        <end position="1244"/>
    </location>
</feature>
<evidence type="ECO:0000259" key="5">
    <source>
        <dbReference type="PROSITE" id="PS50006"/>
    </source>
</evidence>
<dbReference type="AlphaFoldDB" id="A0A9W7F6U3"/>
<organism evidence="6 7">
    <name type="scientific">Triparma retinervis</name>
    <dbReference type="NCBI Taxonomy" id="2557542"/>
    <lineage>
        <taxon>Eukaryota</taxon>
        <taxon>Sar</taxon>
        <taxon>Stramenopiles</taxon>
        <taxon>Ochrophyta</taxon>
        <taxon>Bolidophyceae</taxon>
        <taxon>Parmales</taxon>
        <taxon>Triparmaceae</taxon>
        <taxon>Triparma</taxon>
    </lineage>
</organism>
<feature type="region of interest" description="Disordered" evidence="4">
    <location>
        <begin position="706"/>
        <end position="735"/>
    </location>
</feature>
<feature type="compositionally biased region" description="Acidic residues" evidence="4">
    <location>
        <begin position="653"/>
        <end position="666"/>
    </location>
</feature>
<gene>
    <name evidence="6" type="ORF">TrRE_jg2646</name>
</gene>
<dbReference type="PROSITE" id="PS50082">
    <property type="entry name" value="WD_REPEATS_2"/>
    <property type="match status" value="2"/>
</dbReference>
<proteinExistence type="predicted"/>
<dbReference type="GO" id="GO:0035861">
    <property type="term" value="C:site of double-strand break"/>
    <property type="evidence" value="ECO:0007669"/>
    <property type="project" value="TreeGrafter"/>
</dbReference>
<dbReference type="OrthoDB" id="199041at2759"/>